<dbReference type="InterPro" id="IPR027417">
    <property type="entry name" value="P-loop_NTPase"/>
</dbReference>
<accession>A0A0H2S3K5</accession>
<feature type="compositionally biased region" description="Polar residues" evidence="12">
    <location>
        <begin position="97"/>
        <end position="118"/>
    </location>
</feature>
<keyword evidence="6" id="KW-0547">Nucleotide-binding</keyword>
<dbReference type="NCBIfam" id="TIGR00376">
    <property type="entry name" value="IGHMBP2 family helicase"/>
    <property type="match status" value="1"/>
</dbReference>
<evidence type="ECO:0000256" key="10">
    <source>
        <dbReference type="ARBA" id="ARBA00023242"/>
    </source>
</evidence>
<comment type="subcellular location">
    <subcellularLocation>
        <location evidence="2">Cytoplasm</location>
    </subcellularLocation>
    <subcellularLocation>
        <location evidence="1">Nucleus</location>
    </subcellularLocation>
</comment>
<feature type="domain" description="AAA+ ATPase" evidence="13">
    <location>
        <begin position="240"/>
        <end position="472"/>
    </location>
</feature>
<dbReference type="OrthoDB" id="6730379at2759"/>
<dbReference type="GO" id="GO:0005694">
    <property type="term" value="C:chromosome"/>
    <property type="evidence" value="ECO:0007669"/>
    <property type="project" value="UniProtKB-ARBA"/>
</dbReference>
<dbReference type="AlphaFoldDB" id="A0A0H2S3K5"/>
<feature type="domain" description="Helicase ATP-binding" evidence="14">
    <location>
        <begin position="222"/>
        <end position="526"/>
    </location>
</feature>
<dbReference type="SUPFAM" id="SSF52540">
    <property type="entry name" value="P-loop containing nucleoside triphosphate hydrolases"/>
    <property type="match status" value="1"/>
</dbReference>
<keyword evidence="8" id="KW-0347">Helicase</keyword>
<dbReference type="InterPro" id="IPR041679">
    <property type="entry name" value="DNA2/NAM7-like_C"/>
</dbReference>
<dbReference type="InterPro" id="IPR004483">
    <property type="entry name" value="SMUBP-2/Hcs1-like"/>
</dbReference>
<dbReference type="GO" id="GO:0003723">
    <property type="term" value="F:RNA binding"/>
    <property type="evidence" value="ECO:0007669"/>
    <property type="project" value="InterPro"/>
</dbReference>
<dbReference type="GO" id="GO:0043139">
    <property type="term" value="F:5'-3' DNA helicase activity"/>
    <property type="evidence" value="ECO:0007669"/>
    <property type="project" value="TreeGrafter"/>
</dbReference>
<evidence type="ECO:0000256" key="2">
    <source>
        <dbReference type="ARBA" id="ARBA00004496"/>
    </source>
</evidence>
<comment type="similarity">
    <text evidence="3">Belongs to the DNA2/NAM7 helicase family.</text>
</comment>
<dbReference type="Proteomes" id="UP000053477">
    <property type="component" value="Unassembled WGS sequence"/>
</dbReference>
<dbReference type="Gene3D" id="2.40.30.270">
    <property type="match status" value="1"/>
</dbReference>
<dbReference type="PANTHER" id="PTHR43788:SF8">
    <property type="entry name" value="DNA-BINDING PROTEIN SMUBP-2"/>
    <property type="match status" value="1"/>
</dbReference>
<evidence type="ECO:0000256" key="8">
    <source>
        <dbReference type="ARBA" id="ARBA00022806"/>
    </source>
</evidence>
<evidence type="ECO:0000256" key="12">
    <source>
        <dbReference type="SAM" id="MobiDB-lite"/>
    </source>
</evidence>
<keyword evidence="7 15" id="KW-0378">Hydrolase</keyword>
<evidence type="ECO:0000256" key="7">
    <source>
        <dbReference type="ARBA" id="ARBA00022801"/>
    </source>
</evidence>
<dbReference type="Pfam" id="PF13086">
    <property type="entry name" value="AAA_11"/>
    <property type="match status" value="1"/>
</dbReference>
<keyword evidence="9" id="KW-0067">ATP-binding</keyword>
<feature type="region of interest" description="Disordered" evidence="12">
    <location>
        <begin position="94"/>
        <end position="124"/>
    </location>
</feature>
<dbReference type="InterPro" id="IPR041677">
    <property type="entry name" value="DNA2/NAM7_AAA_11"/>
</dbReference>
<sequence>MSSPKDIAVFIDRHLSLLKNERDMEVEQTGLVLSRCAPKLLEQRGLALLNLSVAGINVGLGGKSIIELERSNALSSNPNFPPHSFRPGDVAQIEAHSASSTTAPRKQAKQKQSANSSDVEQRKVEGVVSKVTDSKVFLSVDPQHLDSKDAELPDRCRLVKLANSVTYDRMDKTMLLLKALMCEQDSDAKSRPSVKGSPQLVNVLLGVSKPSRVQALNGVKFFDDKLNSSQQEAIRYALGSPEVACIHGPPGTGKTHTLIEIIRQIIFKPDGTRTGKRVLVCGASNLSVDNILERLLALQTADHAPIKCTRVGHPARVKAIDITLRATLDSQVSNSDQAELIRDVKLDLSNRLSILAGNDKSQKGKRPRGPERKKLWEEVRDLRKEYRKREKGMVQSIIKEAEVILATTHSAGGHALQDMKFDVVIIDEATQALEASCWIPILKGDKLILAGDPLQLPPTVLSVDKKIKKSPEKKAETKPASKSKLISSRSKKTGLRPPNSLEVTLFERLEKTHGASIKRMLQVQYRMHDTICDFPNKTLYGSKLQSHESVAKHTLEDLPTVSDEENHNSQPDSGIHDVLGFPVVFFDTAGCEYFEKAASPEDDGSKSNENEAVLVKNWVDQLVSAGIHANQIAVLSPYQAQVTLLSSSLSPEYPELEVGTVDGMQGREKEAVIISLVRSNEKREVGFLKDKRRLNVAMTRARRQLCVIGDSSTVQTGSDYLKKWMKWLEDNADVRYGGTE</sequence>
<evidence type="ECO:0000313" key="16">
    <source>
        <dbReference type="Proteomes" id="UP000053477"/>
    </source>
</evidence>
<evidence type="ECO:0000256" key="1">
    <source>
        <dbReference type="ARBA" id="ARBA00004123"/>
    </source>
</evidence>
<evidence type="ECO:0000313" key="15">
    <source>
        <dbReference type="EMBL" id="KLO18880.1"/>
    </source>
</evidence>
<dbReference type="GO" id="GO:0003677">
    <property type="term" value="F:DNA binding"/>
    <property type="evidence" value="ECO:0007669"/>
    <property type="project" value="InterPro"/>
</dbReference>
<evidence type="ECO:0000256" key="9">
    <source>
        <dbReference type="ARBA" id="ARBA00022840"/>
    </source>
</evidence>
<evidence type="ECO:0000256" key="11">
    <source>
        <dbReference type="ARBA" id="ARBA00048432"/>
    </source>
</evidence>
<evidence type="ECO:0000259" key="14">
    <source>
        <dbReference type="SMART" id="SM00487"/>
    </source>
</evidence>
<gene>
    <name evidence="15" type="ORF">SCHPADRAFT_818939</name>
</gene>
<dbReference type="EMBL" id="KQ085890">
    <property type="protein sequence ID" value="KLO18880.1"/>
    <property type="molecule type" value="Genomic_DNA"/>
</dbReference>
<dbReference type="STRING" id="27342.A0A0H2S3K5"/>
<organism evidence="15 16">
    <name type="scientific">Schizopora paradoxa</name>
    <dbReference type="NCBI Taxonomy" id="27342"/>
    <lineage>
        <taxon>Eukaryota</taxon>
        <taxon>Fungi</taxon>
        <taxon>Dikarya</taxon>
        <taxon>Basidiomycota</taxon>
        <taxon>Agaricomycotina</taxon>
        <taxon>Agaricomycetes</taxon>
        <taxon>Hymenochaetales</taxon>
        <taxon>Schizoporaceae</taxon>
        <taxon>Schizopora</taxon>
    </lineage>
</organism>
<dbReference type="InterPro" id="IPR014001">
    <property type="entry name" value="Helicase_ATP-bd"/>
</dbReference>
<feature type="compositionally biased region" description="Basic and acidic residues" evidence="12">
    <location>
        <begin position="467"/>
        <end position="479"/>
    </location>
</feature>
<dbReference type="Pfam" id="PF13087">
    <property type="entry name" value="AAA_12"/>
    <property type="match status" value="1"/>
</dbReference>
<dbReference type="GO" id="GO:0016787">
    <property type="term" value="F:hydrolase activity"/>
    <property type="evidence" value="ECO:0007669"/>
    <property type="project" value="UniProtKB-KW"/>
</dbReference>
<comment type="catalytic activity">
    <reaction evidence="11">
        <text>ATP + H2O = ADP + phosphate + H(+)</text>
        <dbReference type="Rhea" id="RHEA:13065"/>
        <dbReference type="ChEBI" id="CHEBI:15377"/>
        <dbReference type="ChEBI" id="CHEBI:15378"/>
        <dbReference type="ChEBI" id="CHEBI:30616"/>
        <dbReference type="ChEBI" id="CHEBI:43474"/>
        <dbReference type="ChEBI" id="CHEBI:456216"/>
        <dbReference type="EC" id="3.6.4.12"/>
    </reaction>
    <physiologicalReaction direction="left-to-right" evidence="11">
        <dbReference type="Rhea" id="RHEA:13066"/>
    </physiologicalReaction>
</comment>
<dbReference type="InterPro" id="IPR048761">
    <property type="entry name" value="SMUBP-2_HCS1_1B"/>
</dbReference>
<evidence type="ECO:0000256" key="6">
    <source>
        <dbReference type="ARBA" id="ARBA00022741"/>
    </source>
</evidence>
<dbReference type="Pfam" id="PF21138">
    <property type="entry name" value="SMUBP-2_HCS1_1B"/>
    <property type="match status" value="1"/>
</dbReference>
<dbReference type="CDD" id="cd18808">
    <property type="entry name" value="SF1_C_Upf1"/>
    <property type="match status" value="1"/>
</dbReference>
<dbReference type="InParanoid" id="A0A0H2S3K5"/>
<evidence type="ECO:0000256" key="5">
    <source>
        <dbReference type="ARBA" id="ARBA00022490"/>
    </source>
</evidence>
<evidence type="ECO:0000256" key="3">
    <source>
        <dbReference type="ARBA" id="ARBA00007913"/>
    </source>
</evidence>
<dbReference type="GO" id="GO:0005634">
    <property type="term" value="C:nucleus"/>
    <property type="evidence" value="ECO:0007669"/>
    <property type="project" value="UniProtKB-SubCell"/>
</dbReference>
<protein>
    <recommendedName>
        <fullName evidence="4">DNA helicase</fullName>
        <ecNumber evidence="4">3.6.4.12</ecNumber>
    </recommendedName>
</protein>
<feature type="region of interest" description="Disordered" evidence="12">
    <location>
        <begin position="467"/>
        <end position="497"/>
    </location>
</feature>
<evidence type="ECO:0000259" key="13">
    <source>
        <dbReference type="SMART" id="SM00382"/>
    </source>
</evidence>
<name>A0A0H2S3K5_9AGAM</name>
<keyword evidence="10" id="KW-0539">Nucleus</keyword>
<dbReference type="GO" id="GO:0005524">
    <property type="term" value="F:ATP binding"/>
    <property type="evidence" value="ECO:0007669"/>
    <property type="project" value="UniProtKB-KW"/>
</dbReference>
<dbReference type="FunCoup" id="A0A0H2S3K5">
    <property type="interactions" value="232"/>
</dbReference>
<dbReference type="InterPro" id="IPR003593">
    <property type="entry name" value="AAA+_ATPase"/>
</dbReference>
<dbReference type="GO" id="GO:0005737">
    <property type="term" value="C:cytoplasm"/>
    <property type="evidence" value="ECO:0007669"/>
    <property type="project" value="UniProtKB-SubCell"/>
</dbReference>
<keyword evidence="16" id="KW-1185">Reference proteome</keyword>
<dbReference type="InterPro" id="IPR047187">
    <property type="entry name" value="SF1_C_Upf1"/>
</dbReference>
<dbReference type="PANTHER" id="PTHR43788">
    <property type="entry name" value="DNA2/NAM7 HELICASE FAMILY MEMBER"/>
    <property type="match status" value="1"/>
</dbReference>
<dbReference type="EC" id="3.6.4.12" evidence="4"/>
<dbReference type="FunFam" id="3.40.50.300:FF:000326">
    <property type="entry name" value="P-loop containing nucleoside triphosphate hydrolase"/>
    <property type="match status" value="1"/>
</dbReference>
<dbReference type="SMART" id="SM00487">
    <property type="entry name" value="DEXDc"/>
    <property type="match status" value="1"/>
</dbReference>
<dbReference type="InterPro" id="IPR050534">
    <property type="entry name" value="Coronavir_polyprotein_1ab"/>
</dbReference>
<keyword evidence="5" id="KW-0963">Cytoplasm</keyword>
<evidence type="ECO:0000256" key="4">
    <source>
        <dbReference type="ARBA" id="ARBA00012551"/>
    </source>
</evidence>
<proteinExistence type="inferred from homology"/>
<dbReference type="SMART" id="SM00382">
    <property type="entry name" value="AAA"/>
    <property type="match status" value="1"/>
</dbReference>
<dbReference type="Gene3D" id="3.40.50.300">
    <property type="entry name" value="P-loop containing nucleotide triphosphate hydrolases"/>
    <property type="match status" value="2"/>
</dbReference>
<reference evidence="15 16" key="1">
    <citation type="submission" date="2015-04" db="EMBL/GenBank/DDBJ databases">
        <title>Complete genome sequence of Schizopora paradoxa KUC8140, a cosmopolitan wood degrader in East Asia.</title>
        <authorList>
            <consortium name="DOE Joint Genome Institute"/>
            <person name="Min B."/>
            <person name="Park H."/>
            <person name="Jang Y."/>
            <person name="Kim J.-J."/>
            <person name="Kim K.H."/>
            <person name="Pangilinan J."/>
            <person name="Lipzen A."/>
            <person name="Riley R."/>
            <person name="Grigoriev I.V."/>
            <person name="Spatafora J.W."/>
            <person name="Choi I.-G."/>
        </authorList>
    </citation>
    <scope>NUCLEOTIDE SEQUENCE [LARGE SCALE GENOMIC DNA]</scope>
    <source>
        <strain evidence="15 16">KUC8140</strain>
    </source>
</reference>